<dbReference type="PANTHER" id="PTHR46724">
    <property type="entry name" value="ADP-RIBOSYLATION FACTOR-LIKE PROTEIN 9-RELATED"/>
    <property type="match status" value="1"/>
</dbReference>
<dbReference type="RefSeq" id="XP_060044007.1">
    <property type="nucleotide sequence ID" value="XM_060188024.1"/>
</dbReference>
<feature type="compositionally biased region" description="Basic and acidic residues" evidence="3">
    <location>
        <begin position="46"/>
        <end position="66"/>
    </location>
</feature>
<evidence type="ECO:0000256" key="2">
    <source>
        <dbReference type="ARBA" id="ARBA00023134"/>
    </source>
</evidence>
<dbReference type="SUPFAM" id="SSF52540">
    <property type="entry name" value="P-loop containing nucleoside triphosphate hydrolases"/>
    <property type="match status" value="1"/>
</dbReference>
<gene>
    <name evidence="5" type="primary">ARL9</name>
</gene>
<evidence type="ECO:0000256" key="1">
    <source>
        <dbReference type="ARBA" id="ARBA00022741"/>
    </source>
</evidence>
<dbReference type="InterPro" id="IPR006689">
    <property type="entry name" value="Small_GTPase_ARF/SAR"/>
</dbReference>
<keyword evidence="4" id="KW-1185">Reference proteome</keyword>
<reference evidence="5" key="1">
    <citation type="submission" date="2025-08" db="UniProtKB">
        <authorList>
            <consortium name="RefSeq"/>
        </authorList>
    </citation>
    <scope>IDENTIFICATION</scope>
</reference>
<dbReference type="SMART" id="SM00178">
    <property type="entry name" value="SAR"/>
    <property type="match status" value="1"/>
</dbReference>
<sequence length="421" mass="48963">MPRGGGRALWLAAAGVTAGVACAAWIYVCAPSPPPAPHLRGPRAGDPARGRAWEGGHTEVVEMERGKLKKKEKGKEQEKEKTRERGKEEKKREVEKEIKEKERGNEKEEKLKKKDNRVEEKKKERETEEKNKRKEDREEKRKEREEEEQYKRKDREEEKKERDTEKEKSRRKEDREEEKKERDTEKEEKHKRKDREEEKKDRETAKEEKYKLKEKEKRKERETEKEQERNRGKEENDSSTLEKPLLEPPSKNKQILVLGLDGAGKTSVLHSLALNRVQHSKAPTKGFNVVCISTEDRQMEFLEIGGSEPFRPYWSTYLSQGLVLIFVVDSADHNRLPEAKKYLHQLIRINPILPLVVFANKQDLETAYHITDIHEALALSEVGNDRKLFLFGTQVTENGSEIPSSMQDAKGLIAQLAADMQ</sequence>
<evidence type="ECO:0000256" key="3">
    <source>
        <dbReference type="SAM" id="MobiDB-lite"/>
    </source>
</evidence>
<dbReference type="PROSITE" id="PS51257">
    <property type="entry name" value="PROKAR_LIPOPROTEIN"/>
    <property type="match status" value="1"/>
</dbReference>
<dbReference type="InterPro" id="IPR005225">
    <property type="entry name" value="Small_GTP-bd"/>
</dbReference>
<dbReference type="GeneID" id="103114215"/>
<dbReference type="InterPro" id="IPR053254">
    <property type="entry name" value="Arf-like_GTPase"/>
</dbReference>
<name>A0ABM3X5B8_ERIEU</name>
<dbReference type="Pfam" id="PF00025">
    <property type="entry name" value="Arf"/>
    <property type="match status" value="1"/>
</dbReference>
<dbReference type="PANTHER" id="PTHR46724:SF2">
    <property type="entry name" value="ADP-RIBOSYLATION FACTOR-LIKE PROTEIN 9"/>
    <property type="match status" value="1"/>
</dbReference>
<dbReference type="SMART" id="SM00177">
    <property type="entry name" value="ARF"/>
    <property type="match status" value="1"/>
</dbReference>
<keyword evidence="1" id="KW-0547">Nucleotide-binding</keyword>
<accession>A0ABM3X5B8</accession>
<dbReference type="PROSITE" id="PS51417">
    <property type="entry name" value="ARF"/>
    <property type="match status" value="1"/>
</dbReference>
<dbReference type="Gene3D" id="3.40.50.300">
    <property type="entry name" value="P-loop containing nucleotide triphosphate hydrolases"/>
    <property type="match status" value="1"/>
</dbReference>
<feature type="region of interest" description="Disordered" evidence="3">
    <location>
        <begin position="31"/>
        <end position="249"/>
    </location>
</feature>
<organism evidence="4 5">
    <name type="scientific">Erinaceus europaeus</name>
    <name type="common">Western European hedgehog</name>
    <dbReference type="NCBI Taxonomy" id="9365"/>
    <lineage>
        <taxon>Eukaryota</taxon>
        <taxon>Metazoa</taxon>
        <taxon>Chordata</taxon>
        <taxon>Craniata</taxon>
        <taxon>Vertebrata</taxon>
        <taxon>Euteleostomi</taxon>
        <taxon>Mammalia</taxon>
        <taxon>Eutheria</taxon>
        <taxon>Laurasiatheria</taxon>
        <taxon>Eulipotyphla</taxon>
        <taxon>Erinaceidae</taxon>
        <taxon>Erinaceinae</taxon>
        <taxon>Erinaceus</taxon>
    </lineage>
</organism>
<dbReference type="CDD" id="cd04162">
    <property type="entry name" value="Arl9_Arfrp2_like"/>
    <property type="match status" value="1"/>
</dbReference>
<protein>
    <submittedName>
        <fullName evidence="5">ADP-ribosylation factor-like protein 9</fullName>
    </submittedName>
</protein>
<evidence type="ECO:0000313" key="4">
    <source>
        <dbReference type="Proteomes" id="UP001652624"/>
    </source>
</evidence>
<evidence type="ECO:0000313" key="5">
    <source>
        <dbReference type="RefSeq" id="XP_060044007.1"/>
    </source>
</evidence>
<keyword evidence="2" id="KW-0342">GTP-binding</keyword>
<dbReference type="PRINTS" id="PR00328">
    <property type="entry name" value="SAR1GTPBP"/>
</dbReference>
<proteinExistence type="predicted"/>
<dbReference type="InterPro" id="IPR027417">
    <property type="entry name" value="P-loop_NTPase"/>
</dbReference>
<feature type="compositionally biased region" description="Basic and acidic residues" evidence="3">
    <location>
        <begin position="73"/>
        <end position="236"/>
    </location>
</feature>
<dbReference type="Proteomes" id="UP001652624">
    <property type="component" value="Chromosome 3"/>
</dbReference>
<dbReference type="NCBIfam" id="TIGR00231">
    <property type="entry name" value="small_GTP"/>
    <property type="match status" value="1"/>
</dbReference>